<dbReference type="PANTHER" id="PTHR31358:SF47">
    <property type="entry name" value="TPX2 (TARGETING PROTEIN FOR XKLP2) FAMILY PROTEIN"/>
    <property type="match status" value="1"/>
</dbReference>
<evidence type="ECO:0000313" key="8">
    <source>
        <dbReference type="EMBL" id="KEH41827.1"/>
    </source>
</evidence>
<reference evidence="9" key="5">
    <citation type="journal article" date="2018" name="Nat. Plants">
        <title>Whole-genome landscape of Medicago truncatula symbiotic genes.</title>
        <authorList>
            <person name="Pecrix Y."/>
            <person name="Gamas P."/>
            <person name="Carrere S."/>
        </authorList>
    </citation>
    <scope>NUCLEOTIDE SEQUENCE</scope>
    <source>
        <tissue evidence="9">Leaves</tissue>
    </source>
</reference>
<feature type="region of interest" description="Disordered" evidence="6">
    <location>
        <begin position="1"/>
        <end position="240"/>
    </location>
</feature>
<evidence type="ECO:0000313" key="9">
    <source>
        <dbReference type="EMBL" id="RHN79371.1"/>
    </source>
</evidence>
<feature type="compositionally biased region" description="Basic and acidic residues" evidence="6">
    <location>
        <begin position="261"/>
        <end position="279"/>
    </location>
</feature>
<feature type="domain" description="TPX2 C-terminal" evidence="7">
    <location>
        <begin position="234"/>
        <end position="308"/>
    </location>
</feature>
<feature type="compositionally biased region" description="Polar residues" evidence="6">
    <location>
        <begin position="187"/>
        <end position="204"/>
    </location>
</feature>
<evidence type="ECO:0000256" key="3">
    <source>
        <dbReference type="ARBA" id="ARBA00022490"/>
    </source>
</evidence>
<protein>
    <submittedName>
        <fullName evidence="8">TPX2 (Targeting protein for Xklp2) family protein</fullName>
    </submittedName>
</protein>
<feature type="compositionally biased region" description="Basic and acidic residues" evidence="6">
    <location>
        <begin position="113"/>
        <end position="133"/>
    </location>
</feature>
<dbReference type="Pfam" id="PF06886">
    <property type="entry name" value="TPX2"/>
    <property type="match status" value="1"/>
</dbReference>
<feature type="compositionally biased region" description="Polar residues" evidence="6">
    <location>
        <begin position="136"/>
        <end position="146"/>
    </location>
</feature>
<keyword evidence="5" id="KW-0206">Cytoskeleton</keyword>
<evidence type="ECO:0000313" key="10">
    <source>
        <dbReference type="EnsemblPlants" id="KEH41827"/>
    </source>
</evidence>
<sequence length="452" mass="49753">MESENEVVMEDEKHVIGETTKVEHIHKEVEDNGNAEIEPKNEVSQPKVEIDGNNSAATKNSKSSKEPGVKSGVAPKNTKSTTKVKPNLKGTTSAQTPRQQNLSKSLTFPSKSARLDAMKKSTDGILKKTENKHIQAVTSTLNSRKLTNSKEAKTNNGNSKQRTSLTSINSFKSSEFGRSTPLIAVAKSQTSEASIPVDQNSNPAKSEKPNREDDDVNSTTSSLTPGKKSNGSGFSFRLEERAEKRREFFSKLEEKIQEKEAEISNLQEKSKESQEAEIKKLRKRMTFKAAPMPSFYKEPPPKVELKKIPTTRPKSPKLGRNKGSIANNNSEDKSSSIPHEKQQKNDSTKAKVKGYKDVSSKKPIKKTQAKVQSQEITVTKTEMDSVVSSTNKVSVIDQDAKTSIVEGSEECKDPIVNISEYQNGMEQESQNSVLVLNASTPEIVPYEVAVGV</sequence>
<dbReference type="EnsemblPlants" id="KEH41827">
    <property type="protein sequence ID" value="KEH41827"/>
    <property type="gene ID" value="MTR_1g055085"/>
</dbReference>
<feature type="compositionally biased region" description="Polar residues" evidence="6">
    <location>
        <begin position="77"/>
        <end position="110"/>
    </location>
</feature>
<keyword evidence="4" id="KW-0493">Microtubule</keyword>
<organism evidence="8 11">
    <name type="scientific">Medicago truncatula</name>
    <name type="common">Barrel medic</name>
    <name type="synonym">Medicago tribuloides</name>
    <dbReference type="NCBI Taxonomy" id="3880"/>
    <lineage>
        <taxon>Eukaryota</taxon>
        <taxon>Viridiplantae</taxon>
        <taxon>Streptophyta</taxon>
        <taxon>Embryophyta</taxon>
        <taxon>Tracheophyta</taxon>
        <taxon>Spermatophyta</taxon>
        <taxon>Magnoliopsida</taxon>
        <taxon>eudicotyledons</taxon>
        <taxon>Gunneridae</taxon>
        <taxon>Pentapetalae</taxon>
        <taxon>rosids</taxon>
        <taxon>fabids</taxon>
        <taxon>Fabales</taxon>
        <taxon>Fabaceae</taxon>
        <taxon>Papilionoideae</taxon>
        <taxon>50 kb inversion clade</taxon>
        <taxon>NPAAA clade</taxon>
        <taxon>Hologalegina</taxon>
        <taxon>IRL clade</taxon>
        <taxon>Trifolieae</taxon>
        <taxon>Medicago</taxon>
    </lineage>
</organism>
<evidence type="ECO:0000256" key="2">
    <source>
        <dbReference type="ARBA" id="ARBA00005885"/>
    </source>
</evidence>
<dbReference type="EMBL" id="PSQE01000001">
    <property type="protein sequence ID" value="RHN79371.1"/>
    <property type="molecule type" value="Genomic_DNA"/>
</dbReference>
<dbReference type="InterPro" id="IPR027329">
    <property type="entry name" value="TPX2_C"/>
</dbReference>
<dbReference type="Proteomes" id="UP000265566">
    <property type="component" value="Chromosome 1"/>
</dbReference>
<dbReference type="Proteomes" id="UP000002051">
    <property type="component" value="Unassembled WGS sequence"/>
</dbReference>
<feature type="compositionally biased region" description="Basic and acidic residues" evidence="6">
    <location>
        <begin position="10"/>
        <end position="30"/>
    </location>
</feature>
<dbReference type="HOGENOM" id="CLU_040103_0_0_1"/>
<reference evidence="12" key="4">
    <citation type="journal article" date="2018" name="Nat. Plants">
        <title>Whole-genome landscape of Medicago truncatula symbiotic genes.</title>
        <authorList>
            <person name="Pecrix Y."/>
            <person name="Staton S.E."/>
            <person name="Sallet E."/>
            <person name="Lelandais-Briere C."/>
            <person name="Moreau S."/>
            <person name="Carrere S."/>
            <person name="Blein T."/>
            <person name="Jardinaud M.F."/>
            <person name="Latrasse D."/>
            <person name="Zouine M."/>
            <person name="Zahm M."/>
            <person name="Kreplak J."/>
            <person name="Mayjonade B."/>
            <person name="Satge C."/>
            <person name="Perez M."/>
            <person name="Cauet S."/>
            <person name="Marande W."/>
            <person name="Chantry-Darmon C."/>
            <person name="Lopez-Roques C."/>
            <person name="Bouchez O."/>
            <person name="Berard A."/>
            <person name="Debelle F."/>
            <person name="Munos S."/>
            <person name="Bendahmane A."/>
            <person name="Berges H."/>
            <person name="Niebel A."/>
            <person name="Buitink J."/>
            <person name="Frugier F."/>
            <person name="Benhamed M."/>
            <person name="Crespi M."/>
            <person name="Gouzy J."/>
            <person name="Gamas P."/>
        </authorList>
    </citation>
    <scope>NUCLEOTIDE SEQUENCE [LARGE SCALE GENOMIC DNA]</scope>
    <source>
        <strain evidence="12">cv. Jemalong A17</strain>
    </source>
</reference>
<evidence type="ECO:0000313" key="12">
    <source>
        <dbReference type="Proteomes" id="UP000265566"/>
    </source>
</evidence>
<evidence type="ECO:0000256" key="6">
    <source>
        <dbReference type="SAM" id="MobiDB-lite"/>
    </source>
</evidence>
<reference evidence="8 11" key="2">
    <citation type="journal article" date="2014" name="BMC Genomics">
        <title>An improved genome release (version Mt4.0) for the model legume Medicago truncatula.</title>
        <authorList>
            <person name="Tang H."/>
            <person name="Krishnakumar V."/>
            <person name="Bidwell S."/>
            <person name="Rosen B."/>
            <person name="Chan A."/>
            <person name="Zhou S."/>
            <person name="Gentzbittel L."/>
            <person name="Childs K.L."/>
            <person name="Yandell M."/>
            <person name="Gundlach H."/>
            <person name="Mayer K.F."/>
            <person name="Schwartz D.C."/>
            <person name="Town C.D."/>
        </authorList>
    </citation>
    <scope>GENOME REANNOTATION</scope>
    <source>
        <strain evidence="8">A17</strain>
        <strain evidence="10 11">cv. Jemalong A17</strain>
    </source>
</reference>
<dbReference type="InterPro" id="IPR044833">
    <property type="entry name" value="WDL5/6"/>
</dbReference>
<dbReference type="KEGG" id="mtr:25483638"/>
<evidence type="ECO:0000256" key="1">
    <source>
        <dbReference type="ARBA" id="ARBA00004245"/>
    </source>
</evidence>
<reference evidence="8 11" key="1">
    <citation type="journal article" date="2011" name="Nature">
        <title>The Medicago genome provides insight into the evolution of rhizobial symbioses.</title>
        <authorList>
            <person name="Young N.D."/>
            <person name="Debelle F."/>
            <person name="Oldroyd G.E."/>
            <person name="Geurts R."/>
            <person name="Cannon S.B."/>
            <person name="Udvardi M.K."/>
            <person name="Benedito V.A."/>
            <person name="Mayer K.F."/>
            <person name="Gouzy J."/>
            <person name="Schoof H."/>
            <person name="Van de Peer Y."/>
            <person name="Proost S."/>
            <person name="Cook D.R."/>
            <person name="Meyers B.C."/>
            <person name="Spannagl M."/>
            <person name="Cheung F."/>
            <person name="De Mita S."/>
            <person name="Krishnakumar V."/>
            <person name="Gundlach H."/>
            <person name="Zhou S."/>
            <person name="Mudge J."/>
            <person name="Bharti A.K."/>
            <person name="Murray J.D."/>
            <person name="Naoumkina M.A."/>
            <person name="Rosen B."/>
            <person name="Silverstein K.A."/>
            <person name="Tang H."/>
            <person name="Rombauts S."/>
            <person name="Zhao P.X."/>
            <person name="Zhou P."/>
            <person name="Barbe V."/>
            <person name="Bardou P."/>
            <person name="Bechner M."/>
            <person name="Bellec A."/>
            <person name="Berger A."/>
            <person name="Berges H."/>
            <person name="Bidwell S."/>
            <person name="Bisseling T."/>
            <person name="Choisne N."/>
            <person name="Couloux A."/>
            <person name="Denny R."/>
            <person name="Deshpande S."/>
            <person name="Dai X."/>
            <person name="Doyle J.J."/>
            <person name="Dudez A.M."/>
            <person name="Farmer A.D."/>
            <person name="Fouteau S."/>
            <person name="Franken C."/>
            <person name="Gibelin C."/>
            <person name="Gish J."/>
            <person name="Goldstein S."/>
            <person name="Gonzalez A.J."/>
            <person name="Green P.J."/>
            <person name="Hallab A."/>
            <person name="Hartog M."/>
            <person name="Hua A."/>
            <person name="Humphray S.J."/>
            <person name="Jeong D.H."/>
            <person name="Jing Y."/>
            <person name="Jocker A."/>
            <person name="Kenton S.M."/>
            <person name="Kim D.J."/>
            <person name="Klee K."/>
            <person name="Lai H."/>
            <person name="Lang C."/>
            <person name="Lin S."/>
            <person name="Macmil S.L."/>
            <person name="Magdelenat G."/>
            <person name="Matthews L."/>
            <person name="McCorrison J."/>
            <person name="Monaghan E.L."/>
            <person name="Mun J.H."/>
            <person name="Najar F.Z."/>
            <person name="Nicholson C."/>
            <person name="Noirot C."/>
            <person name="O'Bleness M."/>
            <person name="Paule C.R."/>
            <person name="Poulain J."/>
            <person name="Prion F."/>
            <person name="Qin B."/>
            <person name="Qu C."/>
            <person name="Retzel E.F."/>
            <person name="Riddle C."/>
            <person name="Sallet E."/>
            <person name="Samain S."/>
            <person name="Samson N."/>
            <person name="Sanders I."/>
            <person name="Saurat O."/>
            <person name="Scarpelli C."/>
            <person name="Schiex T."/>
            <person name="Segurens B."/>
            <person name="Severin A.J."/>
            <person name="Sherrier D.J."/>
            <person name="Shi R."/>
            <person name="Sims S."/>
            <person name="Singer S.R."/>
            <person name="Sinharoy S."/>
            <person name="Sterck L."/>
            <person name="Viollet A."/>
            <person name="Wang B.B."/>
            <person name="Wang K."/>
            <person name="Wang M."/>
            <person name="Wang X."/>
            <person name="Warfsmann J."/>
            <person name="Weissenbach J."/>
            <person name="White D.D."/>
            <person name="White J.D."/>
            <person name="Wiley G.B."/>
            <person name="Wincker P."/>
            <person name="Xing Y."/>
            <person name="Yang L."/>
            <person name="Yao Z."/>
            <person name="Ying F."/>
            <person name="Zhai J."/>
            <person name="Zhou L."/>
            <person name="Zuber A."/>
            <person name="Denarie J."/>
            <person name="Dixon R.A."/>
            <person name="May G.D."/>
            <person name="Schwartz D.C."/>
            <person name="Rogers J."/>
            <person name="Quetier F."/>
            <person name="Town C.D."/>
            <person name="Roe B.A."/>
        </authorList>
    </citation>
    <scope>NUCLEOTIDE SEQUENCE [LARGE SCALE GENOMIC DNA]</scope>
    <source>
        <strain evidence="8">A17</strain>
        <strain evidence="10 11">cv. Jemalong A17</strain>
    </source>
</reference>
<reference evidence="10" key="3">
    <citation type="submission" date="2015-04" db="UniProtKB">
        <authorList>
            <consortium name="EnsemblPlants"/>
        </authorList>
    </citation>
    <scope>IDENTIFICATION</scope>
    <source>
        <strain evidence="10">cv. Jemalong A17</strain>
    </source>
</reference>
<dbReference type="STRING" id="3880.A0A072VJ58"/>
<dbReference type="AlphaFoldDB" id="A0A072VJ58"/>
<comment type="similarity">
    <text evidence="2">Belongs to the TPX2 family.</text>
</comment>
<feature type="compositionally biased region" description="Polar residues" evidence="6">
    <location>
        <begin position="217"/>
        <end position="233"/>
    </location>
</feature>
<dbReference type="GO" id="GO:0008017">
    <property type="term" value="F:microtubule binding"/>
    <property type="evidence" value="ECO:0007669"/>
    <property type="project" value="InterPro"/>
</dbReference>
<proteinExistence type="inferred from homology"/>
<keyword evidence="11" id="KW-1185">Reference proteome</keyword>
<dbReference type="EMBL" id="CM001217">
    <property type="protein sequence ID" value="KEH41827.1"/>
    <property type="molecule type" value="Genomic_DNA"/>
</dbReference>
<evidence type="ECO:0000313" key="11">
    <source>
        <dbReference type="Proteomes" id="UP000002051"/>
    </source>
</evidence>
<evidence type="ECO:0000256" key="5">
    <source>
        <dbReference type="ARBA" id="ARBA00023212"/>
    </source>
</evidence>
<dbReference type="Gramene" id="rna3153">
    <property type="protein sequence ID" value="RHN79371.1"/>
    <property type="gene ID" value="gene3153"/>
</dbReference>
<accession>A0A072VJ58</accession>
<feature type="region of interest" description="Disordered" evidence="6">
    <location>
        <begin position="261"/>
        <end position="367"/>
    </location>
</feature>
<gene>
    <name evidence="10" type="primary">25483638</name>
    <name evidence="8" type="ordered locus">MTR_1g055085</name>
    <name evidence="9" type="ORF">MtrunA17_Chr1g0176611</name>
</gene>
<evidence type="ECO:0000256" key="4">
    <source>
        <dbReference type="ARBA" id="ARBA00022701"/>
    </source>
</evidence>
<dbReference type="GO" id="GO:0005874">
    <property type="term" value="C:microtubule"/>
    <property type="evidence" value="ECO:0007669"/>
    <property type="project" value="UniProtKB-KW"/>
</dbReference>
<evidence type="ECO:0000259" key="7">
    <source>
        <dbReference type="Pfam" id="PF06886"/>
    </source>
</evidence>
<dbReference type="OrthoDB" id="1939285at2759"/>
<feature type="compositionally biased region" description="Polar residues" evidence="6">
    <location>
        <begin position="154"/>
        <end position="177"/>
    </location>
</feature>
<comment type="subcellular location">
    <subcellularLocation>
        <location evidence="1">Cytoplasm</location>
        <location evidence="1">Cytoskeleton</location>
    </subcellularLocation>
</comment>
<dbReference type="PANTHER" id="PTHR31358">
    <property type="entry name" value="PROTEIN WVD2-LIKE 4"/>
    <property type="match status" value="1"/>
</dbReference>
<feature type="compositionally biased region" description="Basic and acidic residues" evidence="6">
    <location>
        <begin position="330"/>
        <end position="360"/>
    </location>
</feature>
<name>A0A072VJ58_MEDTR</name>
<keyword evidence="3" id="KW-0963">Cytoplasm</keyword>
<dbReference type="GO" id="GO:0072657">
    <property type="term" value="P:protein localization to membrane"/>
    <property type="evidence" value="ECO:0000318"/>
    <property type="project" value="GO_Central"/>
</dbReference>